<keyword evidence="2" id="KW-1185">Reference proteome</keyword>
<name>A0AAJ0DN29_9PEZI</name>
<organism evidence="1 2">
    <name type="scientific">Extremus antarcticus</name>
    <dbReference type="NCBI Taxonomy" id="702011"/>
    <lineage>
        <taxon>Eukaryota</taxon>
        <taxon>Fungi</taxon>
        <taxon>Dikarya</taxon>
        <taxon>Ascomycota</taxon>
        <taxon>Pezizomycotina</taxon>
        <taxon>Dothideomycetes</taxon>
        <taxon>Dothideomycetidae</taxon>
        <taxon>Mycosphaerellales</taxon>
        <taxon>Extremaceae</taxon>
        <taxon>Extremus</taxon>
    </lineage>
</organism>
<dbReference type="Proteomes" id="UP001271007">
    <property type="component" value="Unassembled WGS sequence"/>
</dbReference>
<accession>A0AAJ0DN29</accession>
<dbReference type="EMBL" id="JAWDJX010000016">
    <property type="protein sequence ID" value="KAK3053395.1"/>
    <property type="molecule type" value="Genomic_DNA"/>
</dbReference>
<protein>
    <submittedName>
        <fullName evidence="1">Uncharacterized protein</fullName>
    </submittedName>
</protein>
<proteinExistence type="predicted"/>
<dbReference type="AlphaFoldDB" id="A0AAJ0DN29"/>
<evidence type="ECO:0000313" key="1">
    <source>
        <dbReference type="EMBL" id="KAK3053395.1"/>
    </source>
</evidence>
<comment type="caution">
    <text evidence="1">The sequence shown here is derived from an EMBL/GenBank/DDBJ whole genome shotgun (WGS) entry which is preliminary data.</text>
</comment>
<evidence type="ECO:0000313" key="2">
    <source>
        <dbReference type="Proteomes" id="UP001271007"/>
    </source>
</evidence>
<sequence>MPNPGLIFVTSKTKYPSDLPDELYNQFCDEEHIPNLLDFFKHERNITRPLALRYKNTKPESDRPHLALFPVPDSQWIFSPNEAEFLQSSEKSRILGVDNIYEHIDFELRPYEKIQTFEGYNHASKSGLERCKTLGDFEDWYRKQHLDMLSMCRGYRRTTRYKRVDGQRPRYLALHEYACEPDDLPAEQIKQVTETEWTQKILKESPIFDRDVFVLIGAQGETAEKL</sequence>
<gene>
    <name evidence="1" type="ORF">LTR09_005564</name>
</gene>
<reference evidence="1" key="1">
    <citation type="submission" date="2023-04" db="EMBL/GenBank/DDBJ databases">
        <title>Black Yeasts Isolated from many extreme environments.</title>
        <authorList>
            <person name="Coleine C."/>
            <person name="Stajich J.E."/>
            <person name="Selbmann L."/>
        </authorList>
    </citation>
    <scope>NUCLEOTIDE SEQUENCE</scope>
    <source>
        <strain evidence="1">CCFEE 5312</strain>
    </source>
</reference>